<feature type="signal peptide" evidence="1">
    <location>
        <begin position="1"/>
        <end position="22"/>
    </location>
</feature>
<dbReference type="RefSeq" id="WP_116542830.1">
    <property type="nucleotide sequence ID" value="NZ_QEKI01000004.1"/>
</dbReference>
<evidence type="ECO:0008006" key="4">
    <source>
        <dbReference type="Google" id="ProtNLM"/>
    </source>
</evidence>
<sequence>MTRKSIYLTIGAALSLCSHTYAQESADAEGNQGFRKNAILATMGTVGLMGAYNLSFERMLLASKEGSIQGLWTKAGVGGWGVWSTGGPYQSLMLGTMTGKRNSHLELNGGLARMFNKTGYDHAEDMSTYFSEPQPLKSDYIHIRIVGAVGYRFQKPTSRFLFRSGVGYPETLYLGIGAAF</sequence>
<name>A0A2U1AZM3_9BACT</name>
<reference evidence="2 3" key="1">
    <citation type="submission" date="2018-04" db="EMBL/GenBank/DDBJ databases">
        <title>Genomic Encyclopedia of Type Strains, Phase IV (KMG-IV): sequencing the most valuable type-strain genomes for metagenomic binning, comparative biology and taxonomic classification.</title>
        <authorList>
            <person name="Goeker M."/>
        </authorList>
    </citation>
    <scope>NUCLEOTIDE SEQUENCE [LARGE SCALE GENOMIC DNA]</scope>
    <source>
        <strain evidence="2 3">DSM 100231</strain>
    </source>
</reference>
<proteinExistence type="predicted"/>
<evidence type="ECO:0000313" key="3">
    <source>
        <dbReference type="Proteomes" id="UP000245466"/>
    </source>
</evidence>
<keyword evidence="1" id="KW-0732">Signal</keyword>
<dbReference type="Proteomes" id="UP000245466">
    <property type="component" value="Unassembled WGS sequence"/>
</dbReference>
<evidence type="ECO:0000256" key="1">
    <source>
        <dbReference type="SAM" id="SignalP"/>
    </source>
</evidence>
<protein>
    <recommendedName>
        <fullName evidence="4">Outer membrane protein with beta-barrel domain</fullName>
    </recommendedName>
</protein>
<keyword evidence="3" id="KW-1185">Reference proteome</keyword>
<dbReference type="OrthoDB" id="1467833at2"/>
<evidence type="ECO:0000313" key="2">
    <source>
        <dbReference type="EMBL" id="PVY41781.1"/>
    </source>
</evidence>
<accession>A0A2U1AZM3</accession>
<feature type="chain" id="PRO_5015513357" description="Outer membrane protein with beta-barrel domain" evidence="1">
    <location>
        <begin position="23"/>
        <end position="180"/>
    </location>
</feature>
<comment type="caution">
    <text evidence="2">The sequence shown here is derived from an EMBL/GenBank/DDBJ whole genome shotgun (WGS) entry which is preliminary data.</text>
</comment>
<gene>
    <name evidence="2" type="ORF">C8E01_104152</name>
</gene>
<dbReference type="EMBL" id="QEKI01000004">
    <property type="protein sequence ID" value="PVY41781.1"/>
    <property type="molecule type" value="Genomic_DNA"/>
</dbReference>
<organism evidence="2 3">
    <name type="scientific">Pontibacter virosus</name>
    <dbReference type="NCBI Taxonomy" id="1765052"/>
    <lineage>
        <taxon>Bacteria</taxon>
        <taxon>Pseudomonadati</taxon>
        <taxon>Bacteroidota</taxon>
        <taxon>Cytophagia</taxon>
        <taxon>Cytophagales</taxon>
        <taxon>Hymenobacteraceae</taxon>
        <taxon>Pontibacter</taxon>
    </lineage>
</organism>
<dbReference type="AlphaFoldDB" id="A0A2U1AZM3"/>